<dbReference type="Gene3D" id="3.40.50.880">
    <property type="match status" value="1"/>
</dbReference>
<organism evidence="2 3">
    <name type="scientific">Azospirillum griseum</name>
    <dbReference type="NCBI Taxonomy" id="2496639"/>
    <lineage>
        <taxon>Bacteria</taxon>
        <taxon>Pseudomonadati</taxon>
        <taxon>Pseudomonadota</taxon>
        <taxon>Alphaproteobacteria</taxon>
        <taxon>Rhodospirillales</taxon>
        <taxon>Azospirillaceae</taxon>
        <taxon>Azospirillum</taxon>
    </lineage>
</organism>
<comment type="caution">
    <text evidence="2">The sequence shown here is derived from an EMBL/GenBank/DDBJ whole genome shotgun (WGS) entry which is preliminary data.</text>
</comment>
<dbReference type="RefSeq" id="WP_126616212.1">
    <property type="nucleotide sequence ID" value="NZ_JBHUCY010000049.1"/>
</dbReference>
<evidence type="ECO:0000259" key="1">
    <source>
        <dbReference type="Pfam" id="PF01965"/>
    </source>
</evidence>
<dbReference type="OrthoDB" id="186587at2"/>
<feature type="domain" description="DJ-1/PfpI" evidence="1">
    <location>
        <begin position="8"/>
        <end position="164"/>
    </location>
</feature>
<dbReference type="PANTHER" id="PTHR43130:SF2">
    <property type="entry name" value="DJ-1_PFPI DOMAIN-CONTAINING PROTEIN"/>
    <property type="match status" value="1"/>
</dbReference>
<dbReference type="CDD" id="cd03139">
    <property type="entry name" value="GATase1_PfpI_2"/>
    <property type="match status" value="1"/>
</dbReference>
<dbReference type="Pfam" id="PF01965">
    <property type="entry name" value="DJ-1_PfpI"/>
    <property type="match status" value="1"/>
</dbReference>
<dbReference type="PANTHER" id="PTHR43130">
    <property type="entry name" value="ARAC-FAMILY TRANSCRIPTIONAL REGULATOR"/>
    <property type="match status" value="1"/>
</dbReference>
<dbReference type="EMBL" id="RXMA01000011">
    <property type="protein sequence ID" value="RTR19529.1"/>
    <property type="molecule type" value="Genomic_DNA"/>
</dbReference>
<protein>
    <submittedName>
        <fullName evidence="2">DJ-1/PfpI family protein</fullName>
    </submittedName>
</protein>
<keyword evidence="3" id="KW-1185">Reference proteome</keyword>
<dbReference type="AlphaFoldDB" id="A0A431VG62"/>
<dbReference type="SUPFAM" id="SSF52317">
    <property type="entry name" value="Class I glutamine amidotransferase-like"/>
    <property type="match status" value="1"/>
</dbReference>
<dbReference type="Proteomes" id="UP000277007">
    <property type="component" value="Unassembled WGS sequence"/>
</dbReference>
<dbReference type="GO" id="GO:0006355">
    <property type="term" value="P:regulation of DNA-templated transcription"/>
    <property type="evidence" value="ECO:0007669"/>
    <property type="project" value="TreeGrafter"/>
</dbReference>
<evidence type="ECO:0000313" key="2">
    <source>
        <dbReference type="EMBL" id="RTR19529.1"/>
    </source>
</evidence>
<dbReference type="InterPro" id="IPR002818">
    <property type="entry name" value="DJ-1/PfpI"/>
</dbReference>
<accession>A0A431VG62</accession>
<proteinExistence type="predicted"/>
<dbReference type="InterPro" id="IPR052158">
    <property type="entry name" value="INH-QAR"/>
</dbReference>
<evidence type="ECO:0000313" key="3">
    <source>
        <dbReference type="Proteomes" id="UP000277007"/>
    </source>
</evidence>
<reference evidence="2 3" key="1">
    <citation type="submission" date="2018-12" db="EMBL/GenBank/DDBJ databases">
        <authorList>
            <person name="Yang Y."/>
        </authorList>
    </citation>
    <scope>NUCLEOTIDE SEQUENCE [LARGE SCALE GENOMIC DNA]</scope>
    <source>
        <strain evidence="2 3">L-25-5w-1</strain>
    </source>
</reference>
<gene>
    <name evidence="2" type="ORF">EJ903_13640</name>
</gene>
<name>A0A431VG62_9PROT</name>
<dbReference type="InterPro" id="IPR029062">
    <property type="entry name" value="Class_I_gatase-like"/>
</dbReference>
<sequence>MTLGFGLLAFPTVQQLDLSGPYEVFASVPGGEVHLLWKDTAPLRSATGLILTPTTRLEDCPPLDVLCVPGGTGINALLEDAETLAFVRAQADRARFVTSVCTGALVLGAAGLLAGKRATTHWNAMDFLPRFGAIPTPGRVVEDGRIITAGGVTAGIDFGLTVVAALLGRTEAETIQLALEYAPAPPFAAGTPDQAPAPVLAAARDRLAASRAARVAILERWRGA</sequence>